<comment type="caution">
    <text evidence="1">The sequence shown here is derived from an EMBL/GenBank/DDBJ whole genome shotgun (WGS) entry which is preliminary data.</text>
</comment>
<evidence type="ECO:0000313" key="1">
    <source>
        <dbReference type="EMBL" id="GBN01412.1"/>
    </source>
</evidence>
<dbReference type="AlphaFoldDB" id="A0A4Y2KHH2"/>
<organism evidence="1 2">
    <name type="scientific">Araneus ventricosus</name>
    <name type="common">Orbweaver spider</name>
    <name type="synonym">Epeira ventricosa</name>
    <dbReference type="NCBI Taxonomy" id="182803"/>
    <lineage>
        <taxon>Eukaryota</taxon>
        <taxon>Metazoa</taxon>
        <taxon>Ecdysozoa</taxon>
        <taxon>Arthropoda</taxon>
        <taxon>Chelicerata</taxon>
        <taxon>Arachnida</taxon>
        <taxon>Araneae</taxon>
        <taxon>Araneomorphae</taxon>
        <taxon>Entelegynae</taxon>
        <taxon>Araneoidea</taxon>
        <taxon>Araneidae</taxon>
        <taxon>Araneus</taxon>
    </lineage>
</organism>
<keyword evidence="2" id="KW-1185">Reference proteome</keyword>
<name>A0A4Y2KHH2_ARAVE</name>
<reference evidence="1 2" key="1">
    <citation type="journal article" date="2019" name="Sci. Rep.">
        <title>Orb-weaving spider Araneus ventricosus genome elucidates the spidroin gene catalogue.</title>
        <authorList>
            <person name="Kono N."/>
            <person name="Nakamura H."/>
            <person name="Ohtoshi R."/>
            <person name="Moran D.A.P."/>
            <person name="Shinohara A."/>
            <person name="Yoshida Y."/>
            <person name="Fujiwara M."/>
            <person name="Mori M."/>
            <person name="Tomita M."/>
            <person name="Arakawa K."/>
        </authorList>
    </citation>
    <scope>NUCLEOTIDE SEQUENCE [LARGE SCALE GENOMIC DNA]</scope>
</reference>
<protein>
    <submittedName>
        <fullName evidence="1">Uncharacterized protein</fullName>
    </submittedName>
</protein>
<sequence length="235" mass="26511">MSVHTGTFADFAFGISTCHVRLSAISGLWKSEPIYTHAHILNFYCRNFLVTHVSRVYGEGIAAHRLSPLHIRKLRIHLNLACLATTEEQMCKLLAAGEKKHLQSSWELSKILAYRVGKVEYQACYGDAGGRPERRDITGRRGTFVQYTERRWSPHHRSTGPSQRDCGPCLPCPVVYLGPCPSGVPWCMTTTWSTTYVVEKCDVMWKLPHPVLTGGSERQLWKLTFGIDLSNYNVG</sequence>
<dbReference type="Proteomes" id="UP000499080">
    <property type="component" value="Unassembled WGS sequence"/>
</dbReference>
<dbReference type="EMBL" id="BGPR01004616">
    <property type="protein sequence ID" value="GBN01412.1"/>
    <property type="molecule type" value="Genomic_DNA"/>
</dbReference>
<evidence type="ECO:0000313" key="2">
    <source>
        <dbReference type="Proteomes" id="UP000499080"/>
    </source>
</evidence>
<accession>A0A4Y2KHH2</accession>
<gene>
    <name evidence="1" type="ORF">AVEN_95165_1</name>
</gene>
<proteinExistence type="predicted"/>